<organism evidence="1 2">
    <name type="scientific">Puniceibacterium antarcticum</name>
    <dbReference type="NCBI Taxonomy" id="1206336"/>
    <lineage>
        <taxon>Bacteria</taxon>
        <taxon>Pseudomonadati</taxon>
        <taxon>Pseudomonadota</taxon>
        <taxon>Alphaproteobacteria</taxon>
        <taxon>Rhodobacterales</taxon>
        <taxon>Paracoccaceae</taxon>
        <taxon>Puniceibacterium</taxon>
    </lineage>
</organism>
<evidence type="ECO:0000313" key="1">
    <source>
        <dbReference type="EMBL" id="PIL13781.1"/>
    </source>
</evidence>
<accession>A0A2G8QX61</accession>
<gene>
    <name evidence="1" type="ORF">P775_27850</name>
</gene>
<name>A0A2G8QX61_9RHOB</name>
<sequence>MLKTVSGSQIKNLWDATHADTLSESDKLLYRSNRLGSDKRVTNYGGGSGTIDKAEFATLYMNKLTALKGLYRGVAFEDEMVAYLPHCTFALNPRAALIYTPLHAYVPKACGSHSL</sequence>
<reference evidence="1 2" key="1">
    <citation type="submission" date="2013-09" db="EMBL/GenBank/DDBJ databases">
        <title>Genome sequencing of Phaeobacter antarcticus sp. nov. SM1211.</title>
        <authorList>
            <person name="Zhang X.-Y."/>
            <person name="Liu C."/>
            <person name="Chen X.-L."/>
            <person name="Xie B.-B."/>
            <person name="Qin Q.-L."/>
            <person name="Rong J.-C."/>
            <person name="Zhang Y.-Z."/>
        </authorList>
    </citation>
    <scope>NUCLEOTIDE SEQUENCE [LARGE SCALE GENOMIC DNA]</scope>
    <source>
        <strain evidence="1 2">SM1211</strain>
    </source>
</reference>
<proteinExistence type="predicted"/>
<evidence type="ECO:0000313" key="2">
    <source>
        <dbReference type="Proteomes" id="UP000231259"/>
    </source>
</evidence>
<protein>
    <submittedName>
        <fullName evidence="1">Uncharacterized protein</fullName>
    </submittedName>
</protein>
<comment type="caution">
    <text evidence="1">The sequence shown here is derived from an EMBL/GenBank/DDBJ whole genome shotgun (WGS) entry which is preliminary data.</text>
</comment>
<dbReference type="Proteomes" id="UP000231259">
    <property type="component" value="Unassembled WGS sequence"/>
</dbReference>
<dbReference type="AlphaFoldDB" id="A0A2G8QX61"/>
<keyword evidence="2" id="KW-1185">Reference proteome</keyword>
<dbReference type="EMBL" id="AWWI01000182">
    <property type="protein sequence ID" value="PIL13781.1"/>
    <property type="molecule type" value="Genomic_DNA"/>
</dbReference>